<organism evidence="2 3">
    <name type="scientific">Dreissena polymorpha</name>
    <name type="common">Zebra mussel</name>
    <name type="synonym">Mytilus polymorpha</name>
    <dbReference type="NCBI Taxonomy" id="45954"/>
    <lineage>
        <taxon>Eukaryota</taxon>
        <taxon>Metazoa</taxon>
        <taxon>Spiralia</taxon>
        <taxon>Lophotrochozoa</taxon>
        <taxon>Mollusca</taxon>
        <taxon>Bivalvia</taxon>
        <taxon>Autobranchia</taxon>
        <taxon>Heteroconchia</taxon>
        <taxon>Euheterodonta</taxon>
        <taxon>Imparidentia</taxon>
        <taxon>Neoheterodontei</taxon>
        <taxon>Myida</taxon>
        <taxon>Dreissenoidea</taxon>
        <taxon>Dreissenidae</taxon>
        <taxon>Dreissena</taxon>
    </lineage>
</organism>
<gene>
    <name evidence="2" type="ORF">DPMN_118486</name>
</gene>
<dbReference type="Proteomes" id="UP000828390">
    <property type="component" value="Unassembled WGS sequence"/>
</dbReference>
<evidence type="ECO:0000313" key="3">
    <source>
        <dbReference type="Proteomes" id="UP000828390"/>
    </source>
</evidence>
<dbReference type="AlphaFoldDB" id="A0A9D4GGI9"/>
<proteinExistence type="predicted"/>
<evidence type="ECO:0000313" key="2">
    <source>
        <dbReference type="EMBL" id="KAH3816961.1"/>
    </source>
</evidence>
<name>A0A9D4GGI9_DREPO</name>
<feature type="compositionally biased region" description="Polar residues" evidence="1">
    <location>
        <begin position="67"/>
        <end position="78"/>
    </location>
</feature>
<evidence type="ECO:0000256" key="1">
    <source>
        <dbReference type="SAM" id="MobiDB-lite"/>
    </source>
</evidence>
<feature type="compositionally biased region" description="Polar residues" evidence="1">
    <location>
        <begin position="35"/>
        <end position="48"/>
    </location>
</feature>
<feature type="region of interest" description="Disordered" evidence="1">
    <location>
        <begin position="1"/>
        <end position="87"/>
    </location>
</feature>
<comment type="caution">
    <text evidence="2">The sequence shown here is derived from an EMBL/GenBank/DDBJ whole genome shotgun (WGS) entry which is preliminary data.</text>
</comment>
<reference evidence="2" key="2">
    <citation type="submission" date="2020-11" db="EMBL/GenBank/DDBJ databases">
        <authorList>
            <person name="McCartney M.A."/>
            <person name="Auch B."/>
            <person name="Kono T."/>
            <person name="Mallez S."/>
            <person name="Becker A."/>
            <person name="Gohl D.M."/>
            <person name="Silverstein K.A.T."/>
            <person name="Koren S."/>
            <person name="Bechman K.B."/>
            <person name="Herman A."/>
            <person name="Abrahante J.E."/>
            <person name="Garbe J."/>
        </authorList>
    </citation>
    <scope>NUCLEOTIDE SEQUENCE</scope>
    <source>
        <strain evidence="2">Duluth1</strain>
        <tissue evidence="2">Whole animal</tissue>
    </source>
</reference>
<accession>A0A9D4GGI9</accession>
<reference evidence="2" key="1">
    <citation type="journal article" date="2019" name="bioRxiv">
        <title>The Genome of the Zebra Mussel, Dreissena polymorpha: A Resource for Invasive Species Research.</title>
        <authorList>
            <person name="McCartney M.A."/>
            <person name="Auch B."/>
            <person name="Kono T."/>
            <person name="Mallez S."/>
            <person name="Zhang Y."/>
            <person name="Obille A."/>
            <person name="Becker A."/>
            <person name="Abrahante J.E."/>
            <person name="Garbe J."/>
            <person name="Badalamenti J.P."/>
            <person name="Herman A."/>
            <person name="Mangelson H."/>
            <person name="Liachko I."/>
            <person name="Sullivan S."/>
            <person name="Sone E.D."/>
            <person name="Koren S."/>
            <person name="Silverstein K.A.T."/>
            <person name="Beckman K.B."/>
            <person name="Gohl D.M."/>
        </authorList>
    </citation>
    <scope>NUCLEOTIDE SEQUENCE</scope>
    <source>
        <strain evidence="2">Duluth1</strain>
        <tissue evidence="2">Whole animal</tissue>
    </source>
</reference>
<sequence>MNSLKRRQSLVKDAPEATSFTPTHDELPTYPPVSPLQTGTSALNQHTPNYAPPSPIKDMPALPSASPFPTRTVHQQPTPKYVPNSPLQEKLYLIDRPADDSYMPTPSPKLLRYKAKALLINGNMPLFLSAQRDWKSVD</sequence>
<protein>
    <submittedName>
        <fullName evidence="2">Uncharacterized protein</fullName>
    </submittedName>
</protein>
<dbReference type="EMBL" id="JAIWYP010000005">
    <property type="protein sequence ID" value="KAH3816961.1"/>
    <property type="molecule type" value="Genomic_DNA"/>
</dbReference>
<keyword evidence="3" id="KW-1185">Reference proteome</keyword>